<keyword evidence="2" id="KW-1185">Reference proteome</keyword>
<dbReference type="Proteomes" id="UP000217944">
    <property type="component" value="Unassembled WGS sequence"/>
</dbReference>
<accession>A0A292YCD4</accession>
<organism evidence="1 2">
    <name type="scientific">Lebetimonas natsushimae</name>
    <dbReference type="NCBI Taxonomy" id="1936991"/>
    <lineage>
        <taxon>Bacteria</taxon>
        <taxon>Pseudomonadati</taxon>
        <taxon>Campylobacterota</taxon>
        <taxon>Epsilonproteobacteria</taxon>
        <taxon>Nautiliales</taxon>
        <taxon>Nautiliaceae</taxon>
        <taxon>Lebetimonas</taxon>
    </lineage>
</organism>
<dbReference type="EMBL" id="BDME01000001">
    <property type="protein sequence ID" value="GAX87398.1"/>
    <property type="molecule type" value="Genomic_DNA"/>
</dbReference>
<evidence type="ECO:0000313" key="2">
    <source>
        <dbReference type="Proteomes" id="UP000217944"/>
    </source>
</evidence>
<dbReference type="RefSeq" id="WP_096258537.1">
    <property type="nucleotide sequence ID" value="NZ_BDME01000001.1"/>
</dbReference>
<reference evidence="1 2" key="1">
    <citation type="journal article" date="2017" name="Syst. Appl. Microbiol.">
        <title>Lebetimonas natsushimae sp. nov., a novel strictly anaerobic, moderately thermophilic chemoautotroph isolated from a deep-sea hydrothermal vent polychaete nest in the Mid-Okinawa Trough.</title>
        <authorList>
            <person name="Nagata R."/>
            <person name="Takaki Y."/>
            <person name="Tame A."/>
            <person name="Nunoura T."/>
            <person name="Muto H."/>
            <person name="Mino S."/>
            <person name="Sawayama S."/>
            <person name="Takai K."/>
            <person name="Nakagawa S."/>
        </authorList>
    </citation>
    <scope>NUCLEOTIDE SEQUENCE [LARGE SCALE GENOMIC DNA]</scope>
    <source>
        <strain evidence="1 2">HS1857</strain>
    </source>
</reference>
<name>A0A292YCD4_9BACT</name>
<evidence type="ECO:0000313" key="1">
    <source>
        <dbReference type="EMBL" id="GAX87398.1"/>
    </source>
</evidence>
<gene>
    <name evidence="1" type="ORF">LNAT_P0693</name>
</gene>
<sequence>MKKISLKVMGEKFEINLEDEFFEYVKEDLLRLQNPTPKELLFLILEKDKKEYELLKKIENFGRGGE</sequence>
<protein>
    <submittedName>
        <fullName evidence="1">Uncharacterized protein</fullName>
    </submittedName>
</protein>
<comment type="caution">
    <text evidence="1">The sequence shown here is derived from an EMBL/GenBank/DDBJ whole genome shotgun (WGS) entry which is preliminary data.</text>
</comment>
<dbReference type="AlphaFoldDB" id="A0A292YCD4"/>
<proteinExistence type="predicted"/>
<dbReference type="OrthoDB" id="5373280at2"/>